<comment type="caution">
    <text evidence="4">The sequence shown here is derived from an EMBL/GenBank/DDBJ whole genome shotgun (WGS) entry which is preliminary data.</text>
</comment>
<feature type="signal peptide" evidence="2">
    <location>
        <begin position="1"/>
        <end position="19"/>
    </location>
</feature>
<name>A0A2N3HJG4_9FLAO</name>
<accession>A0A2N3HJG4</accession>
<protein>
    <recommendedName>
        <fullName evidence="3">Secretion system C-terminal sorting domain-containing protein</fullName>
    </recommendedName>
</protein>
<evidence type="ECO:0000259" key="3">
    <source>
        <dbReference type="Pfam" id="PF18962"/>
    </source>
</evidence>
<evidence type="ECO:0000256" key="1">
    <source>
        <dbReference type="ARBA" id="ARBA00022729"/>
    </source>
</evidence>
<organism evidence="4 5">
    <name type="scientific">Confluentibacter flavum</name>
    <dbReference type="NCBI Taxonomy" id="1909700"/>
    <lineage>
        <taxon>Bacteria</taxon>
        <taxon>Pseudomonadati</taxon>
        <taxon>Bacteroidota</taxon>
        <taxon>Flavobacteriia</taxon>
        <taxon>Flavobacteriales</taxon>
        <taxon>Flavobacteriaceae</taxon>
        <taxon>Confluentibacter</taxon>
    </lineage>
</organism>
<sequence length="301" mass="32369">MKKITLFLLFIALGSFCFGQEITLFDFGQSTNTTAGNWNNVTDPGTVSSTTNLIDDMGVATGEVLSLTDAFDPTPNSTGTVTPDPSLPFPVTATEDNFYGDDTTPTGGFTLSGLEAGKYYSFQIFASRENPTPVDNRETLYTITGLAAPQTATLNATNNTANVATILNVQPNGSNEITIQVQKGPANVNTNGFYYIGAMEMTKSDTTLSNKRIGINGTVSVYPNPSSDSEFVKINLNLNTAARVKMDVYDITGKLIKTLLNEEKSAGSFVQTWDRSNVASGLYILKIDADGRNQNSKLILK</sequence>
<evidence type="ECO:0000313" key="5">
    <source>
        <dbReference type="Proteomes" id="UP000233435"/>
    </source>
</evidence>
<evidence type="ECO:0000313" key="4">
    <source>
        <dbReference type="EMBL" id="PKQ45034.1"/>
    </source>
</evidence>
<dbReference type="InterPro" id="IPR026444">
    <property type="entry name" value="Secre_tail"/>
</dbReference>
<keyword evidence="5" id="KW-1185">Reference proteome</keyword>
<dbReference type="EMBL" id="PJEO01000036">
    <property type="protein sequence ID" value="PKQ45034.1"/>
    <property type="molecule type" value="Genomic_DNA"/>
</dbReference>
<feature type="chain" id="PRO_5014865447" description="Secretion system C-terminal sorting domain-containing protein" evidence="2">
    <location>
        <begin position="20"/>
        <end position="301"/>
    </location>
</feature>
<dbReference type="RefSeq" id="WP_106659841.1">
    <property type="nucleotide sequence ID" value="NZ_PJEO01000036.1"/>
</dbReference>
<dbReference type="Pfam" id="PF18962">
    <property type="entry name" value="Por_Secre_tail"/>
    <property type="match status" value="1"/>
</dbReference>
<gene>
    <name evidence="4" type="ORF">CSW08_10520</name>
</gene>
<dbReference type="Proteomes" id="UP000233435">
    <property type="component" value="Unassembled WGS sequence"/>
</dbReference>
<evidence type="ECO:0000256" key="2">
    <source>
        <dbReference type="SAM" id="SignalP"/>
    </source>
</evidence>
<proteinExistence type="predicted"/>
<reference evidence="4 5" key="1">
    <citation type="submission" date="2017-12" db="EMBL/GenBank/DDBJ databases">
        <title>Confluentibacter flavum sp. nov., isolated from the saline lake.</title>
        <authorList>
            <person name="Yu L."/>
        </authorList>
    </citation>
    <scope>NUCLEOTIDE SEQUENCE [LARGE SCALE GENOMIC DNA]</scope>
    <source>
        <strain evidence="4 5">3B</strain>
    </source>
</reference>
<dbReference type="NCBIfam" id="TIGR04183">
    <property type="entry name" value="Por_Secre_tail"/>
    <property type="match status" value="1"/>
</dbReference>
<dbReference type="AlphaFoldDB" id="A0A2N3HJG4"/>
<dbReference type="OrthoDB" id="862563at2"/>
<feature type="domain" description="Secretion system C-terminal sorting" evidence="3">
    <location>
        <begin position="221"/>
        <end position="299"/>
    </location>
</feature>
<keyword evidence="1 2" id="KW-0732">Signal</keyword>
<dbReference type="Gene3D" id="2.60.40.4070">
    <property type="match status" value="1"/>
</dbReference>